<evidence type="ECO:0000256" key="5">
    <source>
        <dbReference type="SAM" id="MobiDB-lite"/>
    </source>
</evidence>
<dbReference type="Gene3D" id="1.20.1250.20">
    <property type="entry name" value="MFS general substrate transporter like domains"/>
    <property type="match status" value="1"/>
</dbReference>
<keyword evidence="3 6" id="KW-1133">Transmembrane helix</keyword>
<dbReference type="Proteomes" id="UP000199064">
    <property type="component" value="Unassembled WGS sequence"/>
</dbReference>
<dbReference type="PANTHER" id="PTHR42718:SF39">
    <property type="entry name" value="ACTINORHODIN TRANSPORTER-RELATED"/>
    <property type="match status" value="1"/>
</dbReference>
<feature type="transmembrane region" description="Helical" evidence="6">
    <location>
        <begin position="137"/>
        <end position="158"/>
    </location>
</feature>
<evidence type="ECO:0000259" key="7">
    <source>
        <dbReference type="PROSITE" id="PS50850"/>
    </source>
</evidence>
<organism evidence="8 9">
    <name type="scientific">Nitratireductor aquibiodomus</name>
    <dbReference type="NCBI Taxonomy" id="204799"/>
    <lineage>
        <taxon>Bacteria</taxon>
        <taxon>Pseudomonadati</taxon>
        <taxon>Pseudomonadota</taxon>
        <taxon>Alphaproteobacteria</taxon>
        <taxon>Hyphomicrobiales</taxon>
        <taxon>Phyllobacteriaceae</taxon>
        <taxon>Nitratireductor</taxon>
    </lineage>
</organism>
<proteinExistence type="predicted"/>
<dbReference type="PRINTS" id="PR01036">
    <property type="entry name" value="TCRTETB"/>
</dbReference>
<dbReference type="InterPro" id="IPR036259">
    <property type="entry name" value="MFS_trans_sf"/>
</dbReference>
<feature type="transmembrane region" description="Helical" evidence="6">
    <location>
        <begin position="170"/>
        <end position="193"/>
    </location>
</feature>
<dbReference type="PROSITE" id="PS50850">
    <property type="entry name" value="MFS"/>
    <property type="match status" value="1"/>
</dbReference>
<keyword evidence="2 6" id="KW-0812">Transmembrane</keyword>
<accession>A0A1H4JUK8</accession>
<comment type="subcellular location">
    <subcellularLocation>
        <location evidence="1">Membrane</location>
        <topology evidence="1">Multi-pass membrane protein</topology>
    </subcellularLocation>
</comment>
<feature type="transmembrane region" description="Helical" evidence="6">
    <location>
        <begin position="397"/>
        <end position="418"/>
    </location>
</feature>
<sequence length="516" mass="54608">MTSAKVSQKPAQASRKGFVHPEADQEAGEQAQGSKTMLSLQRHWQAACFLFGAAFINLLDTTIVNLTLPSIQAEFNATDTAIQWVLVSYVLAFAGGLLPFGRFGDVFGRRKLFLWGLAGFLASSALCGLAPNMETLIAARLFKGLSAAIMLPQVLAIVHATFPAHEKGKAIGYLAMVSSLGALAGPLIGGAIISADFFGLGWRMIFLINLPIGAISFFGVLLSLKPLPEAETRKPDWLGAVLFAGGTIALMYPLIEGRSRGWPLEILVLFVISLVLLALFWGRQHKLAERGRSQLVPANLLQSPRFLSGLAKTTLLFTGLAGSVVILAIVLQTGLEHSPASAGLILAAHPLAAMAASLSTGRLGARHLQKRILFGFAALFLGMLLMQRLIALEAWPLVLWGPLTLIGAGAGTAIVALFQSILREVEASDAGAGSGALQALQQVGIALGIAILGQIYFSSLTQADAPQLHVSAFQNVLWLPIAIYAGLIAISLRAALKESSSDASFEAHKSPDQSRP</sequence>
<feature type="transmembrane region" description="Helical" evidence="6">
    <location>
        <begin position="112"/>
        <end position="131"/>
    </location>
</feature>
<feature type="transmembrane region" description="Helical" evidence="6">
    <location>
        <begin position="44"/>
        <end position="68"/>
    </location>
</feature>
<feature type="compositionally biased region" description="Polar residues" evidence="5">
    <location>
        <begin position="1"/>
        <end position="11"/>
    </location>
</feature>
<feature type="transmembrane region" description="Helical" evidence="6">
    <location>
        <begin position="205"/>
        <end position="224"/>
    </location>
</feature>
<dbReference type="GO" id="GO:0016020">
    <property type="term" value="C:membrane"/>
    <property type="evidence" value="ECO:0007669"/>
    <property type="project" value="UniProtKB-SubCell"/>
</dbReference>
<dbReference type="Gene3D" id="1.20.1720.10">
    <property type="entry name" value="Multidrug resistance protein D"/>
    <property type="match status" value="1"/>
</dbReference>
<dbReference type="SUPFAM" id="SSF103473">
    <property type="entry name" value="MFS general substrate transporter"/>
    <property type="match status" value="1"/>
</dbReference>
<reference evidence="9" key="1">
    <citation type="submission" date="2016-10" db="EMBL/GenBank/DDBJ databases">
        <authorList>
            <person name="Varghese N."/>
            <person name="Submissions S."/>
        </authorList>
    </citation>
    <scope>NUCLEOTIDE SEQUENCE [LARGE SCALE GENOMIC DNA]</scope>
    <source>
        <strain evidence="9">ES.061</strain>
    </source>
</reference>
<evidence type="ECO:0000256" key="1">
    <source>
        <dbReference type="ARBA" id="ARBA00004141"/>
    </source>
</evidence>
<feature type="transmembrane region" description="Helical" evidence="6">
    <location>
        <begin position="341"/>
        <end position="360"/>
    </location>
</feature>
<evidence type="ECO:0000313" key="9">
    <source>
        <dbReference type="Proteomes" id="UP000199064"/>
    </source>
</evidence>
<feature type="transmembrane region" description="Helical" evidence="6">
    <location>
        <begin position="236"/>
        <end position="255"/>
    </location>
</feature>
<protein>
    <submittedName>
        <fullName evidence="8">Drug resistance transporter, EmrB/QacA subfamily</fullName>
    </submittedName>
</protein>
<gene>
    <name evidence="8" type="ORF">SAMN05216452_1666</name>
</gene>
<evidence type="ECO:0000256" key="3">
    <source>
        <dbReference type="ARBA" id="ARBA00022989"/>
    </source>
</evidence>
<dbReference type="PANTHER" id="PTHR42718">
    <property type="entry name" value="MAJOR FACILITATOR SUPERFAMILY MULTIDRUG TRANSPORTER MFSC"/>
    <property type="match status" value="1"/>
</dbReference>
<feature type="transmembrane region" description="Helical" evidence="6">
    <location>
        <begin position="477"/>
        <end position="496"/>
    </location>
</feature>
<keyword evidence="4 6" id="KW-0472">Membrane</keyword>
<feature type="transmembrane region" description="Helical" evidence="6">
    <location>
        <begin position="315"/>
        <end position="335"/>
    </location>
</feature>
<evidence type="ECO:0000256" key="2">
    <source>
        <dbReference type="ARBA" id="ARBA00022692"/>
    </source>
</evidence>
<dbReference type="GO" id="GO:0022857">
    <property type="term" value="F:transmembrane transporter activity"/>
    <property type="evidence" value="ECO:0007669"/>
    <property type="project" value="InterPro"/>
</dbReference>
<evidence type="ECO:0000256" key="6">
    <source>
        <dbReference type="SAM" id="Phobius"/>
    </source>
</evidence>
<dbReference type="Pfam" id="PF07690">
    <property type="entry name" value="MFS_1"/>
    <property type="match status" value="1"/>
</dbReference>
<feature type="transmembrane region" description="Helical" evidence="6">
    <location>
        <begin position="261"/>
        <end position="282"/>
    </location>
</feature>
<keyword evidence="9" id="KW-1185">Reference proteome</keyword>
<feature type="transmembrane region" description="Helical" evidence="6">
    <location>
        <begin position="372"/>
        <end position="391"/>
    </location>
</feature>
<evidence type="ECO:0000313" key="8">
    <source>
        <dbReference type="EMBL" id="SEB49555.1"/>
    </source>
</evidence>
<dbReference type="InterPro" id="IPR020846">
    <property type="entry name" value="MFS_dom"/>
</dbReference>
<dbReference type="EMBL" id="FNSL01000001">
    <property type="protein sequence ID" value="SEB49555.1"/>
    <property type="molecule type" value="Genomic_DNA"/>
</dbReference>
<dbReference type="CDD" id="cd17321">
    <property type="entry name" value="MFS_MMR_MDR_like"/>
    <property type="match status" value="1"/>
</dbReference>
<dbReference type="AlphaFoldDB" id="A0A1H4JUK8"/>
<evidence type="ECO:0000256" key="4">
    <source>
        <dbReference type="ARBA" id="ARBA00023136"/>
    </source>
</evidence>
<feature type="domain" description="Major facilitator superfamily (MFS) profile" evidence="7">
    <location>
        <begin position="46"/>
        <end position="497"/>
    </location>
</feature>
<dbReference type="InterPro" id="IPR011701">
    <property type="entry name" value="MFS"/>
</dbReference>
<feature type="region of interest" description="Disordered" evidence="5">
    <location>
        <begin position="1"/>
        <end position="26"/>
    </location>
</feature>
<name>A0A1H4JUK8_9HYPH</name>
<dbReference type="RefSeq" id="WP_090328168.1">
    <property type="nucleotide sequence ID" value="NZ_FNSL01000001.1"/>
</dbReference>
<feature type="transmembrane region" description="Helical" evidence="6">
    <location>
        <begin position="439"/>
        <end position="457"/>
    </location>
</feature>
<feature type="transmembrane region" description="Helical" evidence="6">
    <location>
        <begin position="80"/>
        <end position="100"/>
    </location>
</feature>